<dbReference type="Gene3D" id="2.70.70.10">
    <property type="entry name" value="Glucose Permease (Domain IIA)"/>
    <property type="match status" value="1"/>
</dbReference>
<dbReference type="Proteomes" id="UP000543642">
    <property type="component" value="Unassembled WGS sequence"/>
</dbReference>
<evidence type="ECO:0000313" key="1">
    <source>
        <dbReference type="EMBL" id="MBB5266227.1"/>
    </source>
</evidence>
<organism evidence="1 2">
    <name type="scientific">Catenibacillus scindens</name>
    <dbReference type="NCBI Taxonomy" id="673271"/>
    <lineage>
        <taxon>Bacteria</taxon>
        <taxon>Bacillati</taxon>
        <taxon>Bacillota</taxon>
        <taxon>Clostridia</taxon>
        <taxon>Lachnospirales</taxon>
        <taxon>Lachnospiraceae</taxon>
        <taxon>Catenibacillus</taxon>
    </lineage>
</organism>
<dbReference type="EMBL" id="JACHFW010000022">
    <property type="protein sequence ID" value="MBB5266227.1"/>
    <property type="molecule type" value="Genomic_DNA"/>
</dbReference>
<dbReference type="SUPFAM" id="SSF51261">
    <property type="entry name" value="Duplicated hybrid motif"/>
    <property type="match status" value="1"/>
</dbReference>
<reference evidence="1 2" key="1">
    <citation type="submission" date="2020-08" db="EMBL/GenBank/DDBJ databases">
        <title>Genomic Encyclopedia of Type Strains, Phase IV (KMG-IV): sequencing the most valuable type-strain genomes for metagenomic binning, comparative biology and taxonomic classification.</title>
        <authorList>
            <person name="Goeker M."/>
        </authorList>
    </citation>
    <scope>NUCLEOTIDE SEQUENCE [LARGE SCALE GENOMIC DNA]</scope>
    <source>
        <strain evidence="1 2">DSM 106146</strain>
    </source>
</reference>
<dbReference type="InterPro" id="IPR011055">
    <property type="entry name" value="Dup_hybrid_motif"/>
</dbReference>
<comment type="caution">
    <text evidence="1">The sequence shown here is derived from an EMBL/GenBank/DDBJ whole genome shotgun (WGS) entry which is preliminary data.</text>
</comment>
<keyword evidence="1" id="KW-0808">Transferase</keyword>
<proteinExistence type="predicted"/>
<sequence>MRGQQLLDVDLALLKEKGYVTQTPVLVVNPEEMKEIKITDQKQVAENDDLVTVSYKS</sequence>
<accession>A0A7W8M727</accession>
<keyword evidence="2" id="KW-1185">Reference proteome</keyword>
<gene>
    <name evidence="1" type="ORF">HNP82_003384</name>
</gene>
<dbReference type="AlphaFoldDB" id="A0A7W8M727"/>
<protein>
    <submittedName>
        <fullName evidence="1">Phosphotransferase system IIA component</fullName>
    </submittedName>
</protein>
<dbReference type="GO" id="GO:0016740">
    <property type="term" value="F:transferase activity"/>
    <property type="evidence" value="ECO:0007669"/>
    <property type="project" value="UniProtKB-KW"/>
</dbReference>
<name>A0A7W8M727_9FIRM</name>
<evidence type="ECO:0000313" key="2">
    <source>
        <dbReference type="Proteomes" id="UP000543642"/>
    </source>
</evidence>